<comment type="subcellular location">
    <subcellularLocation>
        <location evidence="1">Cell membrane</location>
        <topology evidence="1">Multi-pass membrane protein</topology>
    </subcellularLocation>
</comment>
<dbReference type="CDD" id="cd06186">
    <property type="entry name" value="NOX_Duox_like_FAD_NADP"/>
    <property type="match status" value="1"/>
</dbReference>
<feature type="transmembrane region" description="Helical" evidence="15">
    <location>
        <begin position="215"/>
        <end position="238"/>
    </location>
</feature>
<feature type="transmembrane region" description="Helical" evidence="15">
    <location>
        <begin position="122"/>
        <end position="144"/>
    </location>
</feature>
<evidence type="ECO:0000256" key="14">
    <source>
        <dbReference type="SAM" id="MobiDB-lite"/>
    </source>
</evidence>
<name>A0AAW0YYQ0_9TREE</name>
<comment type="caution">
    <text evidence="17">The sequence shown here is derived from an EMBL/GenBank/DDBJ whole genome shotgun (WGS) entry which is preliminary data.</text>
</comment>
<evidence type="ECO:0000256" key="8">
    <source>
        <dbReference type="ARBA" id="ARBA00022989"/>
    </source>
</evidence>
<keyword evidence="10" id="KW-0406">Ion transport</keyword>
<dbReference type="GO" id="GO:0015677">
    <property type="term" value="P:copper ion import"/>
    <property type="evidence" value="ECO:0007669"/>
    <property type="project" value="TreeGrafter"/>
</dbReference>
<dbReference type="Pfam" id="PF08030">
    <property type="entry name" value="NAD_binding_6"/>
    <property type="match status" value="1"/>
</dbReference>
<keyword evidence="4" id="KW-0813">Transport</keyword>
<evidence type="ECO:0000313" key="17">
    <source>
        <dbReference type="EMBL" id="KAK8853337.1"/>
    </source>
</evidence>
<evidence type="ECO:0000256" key="15">
    <source>
        <dbReference type="SAM" id="Phobius"/>
    </source>
</evidence>
<evidence type="ECO:0000256" key="5">
    <source>
        <dbReference type="ARBA" id="ARBA00022475"/>
    </source>
</evidence>
<gene>
    <name evidence="17" type="ORF">IAR55_004041</name>
</gene>
<feature type="transmembrane region" description="Helical" evidence="15">
    <location>
        <begin position="250"/>
        <end position="276"/>
    </location>
</feature>
<evidence type="ECO:0000256" key="9">
    <source>
        <dbReference type="ARBA" id="ARBA00023002"/>
    </source>
</evidence>
<dbReference type="GO" id="GO:0006879">
    <property type="term" value="P:intracellular iron ion homeostasis"/>
    <property type="evidence" value="ECO:0007669"/>
    <property type="project" value="TreeGrafter"/>
</dbReference>
<dbReference type="Pfam" id="PF08022">
    <property type="entry name" value="FAD_binding_8"/>
    <property type="match status" value="1"/>
</dbReference>
<dbReference type="InterPro" id="IPR017938">
    <property type="entry name" value="Riboflavin_synthase-like_b-brl"/>
</dbReference>
<feature type="domain" description="FAD-binding FR-type" evidence="16">
    <location>
        <begin position="380"/>
        <end position="510"/>
    </location>
</feature>
<evidence type="ECO:0000256" key="13">
    <source>
        <dbReference type="ARBA" id="ARBA00048483"/>
    </source>
</evidence>
<proteinExistence type="inferred from homology"/>
<dbReference type="EC" id="1.16.1.9" evidence="3"/>
<keyword evidence="6 15" id="KW-0812">Transmembrane</keyword>
<protein>
    <recommendedName>
        <fullName evidence="3">ferric-chelate reductase (NADPH)</fullName>
        <ecNumber evidence="3">1.16.1.9</ecNumber>
    </recommendedName>
</protein>
<dbReference type="GO" id="GO:0052851">
    <property type="term" value="F:ferric-chelate reductase (NADPH) activity"/>
    <property type="evidence" value="ECO:0007669"/>
    <property type="project" value="UniProtKB-EC"/>
</dbReference>
<organism evidence="17 18">
    <name type="scientific">Kwoniella newhampshirensis</name>
    <dbReference type="NCBI Taxonomy" id="1651941"/>
    <lineage>
        <taxon>Eukaryota</taxon>
        <taxon>Fungi</taxon>
        <taxon>Dikarya</taxon>
        <taxon>Basidiomycota</taxon>
        <taxon>Agaricomycotina</taxon>
        <taxon>Tremellomycetes</taxon>
        <taxon>Tremellales</taxon>
        <taxon>Cryptococcaceae</taxon>
        <taxon>Kwoniella</taxon>
    </lineage>
</organism>
<dbReference type="InterPro" id="IPR017927">
    <property type="entry name" value="FAD-bd_FR_type"/>
</dbReference>
<evidence type="ECO:0000256" key="2">
    <source>
        <dbReference type="ARBA" id="ARBA00006278"/>
    </source>
</evidence>
<reference evidence="17 18" key="1">
    <citation type="journal article" date="2024" name="bioRxiv">
        <title>Comparative genomics of Cryptococcus and Kwoniella reveals pathogenesis evolution and contrasting karyotype dynamics via intercentromeric recombination or chromosome fusion.</title>
        <authorList>
            <person name="Coelho M.A."/>
            <person name="David-Palma M."/>
            <person name="Shea T."/>
            <person name="Bowers K."/>
            <person name="McGinley-Smith S."/>
            <person name="Mohammad A.W."/>
            <person name="Gnirke A."/>
            <person name="Yurkov A.M."/>
            <person name="Nowrousian M."/>
            <person name="Sun S."/>
            <person name="Cuomo C.A."/>
            <person name="Heitman J."/>
        </authorList>
    </citation>
    <scope>NUCLEOTIDE SEQUENCE [LARGE SCALE GENOMIC DNA]</scope>
    <source>
        <strain evidence="17 18">CBS 13917</strain>
    </source>
</reference>
<evidence type="ECO:0000256" key="10">
    <source>
        <dbReference type="ARBA" id="ARBA00023065"/>
    </source>
</evidence>
<dbReference type="Proteomes" id="UP001388673">
    <property type="component" value="Unassembled WGS sequence"/>
</dbReference>
<dbReference type="Pfam" id="PF01794">
    <property type="entry name" value="Ferric_reduct"/>
    <property type="match status" value="1"/>
</dbReference>
<evidence type="ECO:0000256" key="1">
    <source>
        <dbReference type="ARBA" id="ARBA00004651"/>
    </source>
</evidence>
<dbReference type="InterPro" id="IPR013112">
    <property type="entry name" value="FAD-bd_8"/>
</dbReference>
<evidence type="ECO:0000256" key="12">
    <source>
        <dbReference type="ARBA" id="ARBA00023180"/>
    </source>
</evidence>
<feature type="transmembrane region" description="Helical" evidence="15">
    <location>
        <begin position="177"/>
        <end position="203"/>
    </location>
</feature>
<evidence type="ECO:0000313" key="18">
    <source>
        <dbReference type="Proteomes" id="UP001388673"/>
    </source>
</evidence>
<dbReference type="GeneID" id="92181299"/>
<evidence type="ECO:0000256" key="6">
    <source>
        <dbReference type="ARBA" id="ARBA00022692"/>
    </source>
</evidence>
<feature type="compositionally biased region" description="Polar residues" evidence="14">
    <location>
        <begin position="662"/>
        <end position="674"/>
    </location>
</feature>
<dbReference type="InterPro" id="IPR013130">
    <property type="entry name" value="Fe3_Rdtase_TM_dom"/>
</dbReference>
<feature type="region of interest" description="Disordered" evidence="14">
    <location>
        <begin position="662"/>
        <end position="702"/>
    </location>
</feature>
<dbReference type="KEGG" id="kne:92181299"/>
<dbReference type="PANTHER" id="PTHR32361">
    <property type="entry name" value="FERRIC/CUPRIC REDUCTASE TRANSMEMBRANE COMPONENT"/>
    <property type="match status" value="1"/>
</dbReference>
<evidence type="ECO:0000259" key="16">
    <source>
        <dbReference type="PROSITE" id="PS51384"/>
    </source>
</evidence>
<feature type="region of interest" description="Disordered" evidence="14">
    <location>
        <begin position="301"/>
        <end position="367"/>
    </location>
</feature>
<dbReference type="InterPro" id="IPR039261">
    <property type="entry name" value="FNR_nucleotide-bd"/>
</dbReference>
<keyword evidence="18" id="KW-1185">Reference proteome</keyword>
<keyword evidence="7" id="KW-0249">Electron transport</keyword>
<dbReference type="AlphaFoldDB" id="A0AAW0YYQ0"/>
<dbReference type="InterPro" id="IPR051410">
    <property type="entry name" value="Ferric/Cupric_Reductase"/>
</dbReference>
<feature type="region of interest" description="Disordered" evidence="14">
    <location>
        <begin position="734"/>
        <end position="763"/>
    </location>
</feature>
<dbReference type="GO" id="GO:0005886">
    <property type="term" value="C:plasma membrane"/>
    <property type="evidence" value="ECO:0007669"/>
    <property type="project" value="UniProtKB-SubCell"/>
</dbReference>
<sequence length="893" mass="98928">MTVVGSTTAQVAATTYVPPYQYVTSYAPAPQINPTVSSTSSDSDYAAAYLVAHRLSWPSYRYAYLLWMVLALLTAIYALAHHLRLSGGSLRAAFKKWAMRRRPVGKKTAGGVRGRALPSNGAMVAIAIIVIISCVLALIGSDYIQPTSSILDFSTSFRKRYVPYSIGKSFWTSGSRFGYMAFALVPLVVLFALKAPPFAIFAIRPITHLFADKLLLFHRASAWLVWAFTTIHVVLWTIQLFQDQRNGRAIWFIMWGSQRFIFGCIAYGAMTAVMVLSMKPIRKHGYEDIKRKLDPVYDTPYTDKTLPRHPVQRSPTPESTDFGRRSEYGYDEGSLQPLGSYESRYNDPQHESLAAPGPHQRQDSIVSIPTAPPPRPSLTPVPIPVGFAQAQLLPSRTIRLTLNVAHPFQWSPGQSVLLFLPDISRFQSHPFTILNNGPREIVLLVKARKGMTRRLFDIVRAKSLAAVGIDTQKDRRVSLAGMREGDTGVQVPPVFIRAWVDGPMGSAGRVGWTDYSSVLIICGGSGVSFGAAVCEHVCRLIKQRKGATQRVRFCWVVREYAEIAWVAGQLRRCQDMVPPDQLQIDIFVTNANKIKDEFAPPRPGFAQGGNSRRGSADSVASEMSVDLPIDADETIDNHLSANYADVIDLTNYEDEEDINDPAENQLSESLQQQGRVRRARSRRATKTKSRMVKSPTYPPTRLQSTYQDDAEVQYIAAGRGEYVRQDSYYASEAGERSSTFLGHETDQRPASSTNAPYPQWGLDSDRRHSYRSFADSTYAQYDPFSGGPSRSIGPSPSPSMFFDDAQSTTGDSVREILSKTSRTQSMVLLEDAGADPTGDAGLWIDEADYAAMSIMSEMARAGKPKLSAVVEEEIEVAQGNLIVTTIYSEDYEA</sequence>
<keyword evidence="12" id="KW-0325">Glycoprotein</keyword>
<feature type="transmembrane region" description="Helical" evidence="15">
    <location>
        <begin position="62"/>
        <end position="80"/>
    </location>
</feature>
<evidence type="ECO:0000256" key="4">
    <source>
        <dbReference type="ARBA" id="ARBA00022448"/>
    </source>
</evidence>
<keyword evidence="5" id="KW-1003">Cell membrane</keyword>
<dbReference type="PANTHER" id="PTHR32361:SF9">
    <property type="entry name" value="FERRIC REDUCTASE TRANSMEMBRANE COMPONENT 3-RELATED"/>
    <property type="match status" value="1"/>
</dbReference>
<feature type="compositionally biased region" description="Basic residues" evidence="14">
    <location>
        <begin position="675"/>
        <end position="691"/>
    </location>
</feature>
<evidence type="ECO:0000256" key="7">
    <source>
        <dbReference type="ARBA" id="ARBA00022982"/>
    </source>
</evidence>
<keyword evidence="8 15" id="KW-1133">Transmembrane helix</keyword>
<accession>A0AAW0YYQ0</accession>
<dbReference type="PROSITE" id="PS51384">
    <property type="entry name" value="FAD_FR"/>
    <property type="match status" value="1"/>
</dbReference>
<comment type="catalytic activity">
    <reaction evidence="13">
        <text>2 a Fe(II)-siderophore + NADP(+) + H(+) = 2 a Fe(III)-siderophore + NADPH</text>
        <dbReference type="Rhea" id="RHEA:28795"/>
        <dbReference type="Rhea" id="RHEA-COMP:11342"/>
        <dbReference type="Rhea" id="RHEA-COMP:11344"/>
        <dbReference type="ChEBI" id="CHEBI:15378"/>
        <dbReference type="ChEBI" id="CHEBI:29033"/>
        <dbReference type="ChEBI" id="CHEBI:29034"/>
        <dbReference type="ChEBI" id="CHEBI:57783"/>
        <dbReference type="ChEBI" id="CHEBI:58349"/>
        <dbReference type="EC" id="1.16.1.9"/>
    </reaction>
</comment>
<dbReference type="InterPro" id="IPR013121">
    <property type="entry name" value="Fe_red_NAD-bd_6"/>
</dbReference>
<keyword evidence="11 15" id="KW-0472">Membrane</keyword>
<evidence type="ECO:0000256" key="11">
    <source>
        <dbReference type="ARBA" id="ARBA00023136"/>
    </source>
</evidence>
<dbReference type="RefSeq" id="XP_066802523.1">
    <property type="nucleotide sequence ID" value="XM_066947144.1"/>
</dbReference>
<keyword evidence="9" id="KW-0560">Oxidoreductase</keyword>
<dbReference type="SUPFAM" id="SSF63380">
    <property type="entry name" value="Riboflavin synthase domain-like"/>
    <property type="match status" value="1"/>
</dbReference>
<comment type="similarity">
    <text evidence="2">Belongs to the ferric reductase (FRE) family.</text>
</comment>
<dbReference type="EMBL" id="JBCAWK010000007">
    <property type="protein sequence ID" value="KAK8853337.1"/>
    <property type="molecule type" value="Genomic_DNA"/>
</dbReference>
<evidence type="ECO:0000256" key="3">
    <source>
        <dbReference type="ARBA" id="ARBA00012668"/>
    </source>
</evidence>
<dbReference type="Gene3D" id="3.40.50.80">
    <property type="entry name" value="Nucleotide-binding domain of ferredoxin-NADP reductase (FNR) module"/>
    <property type="match status" value="1"/>
</dbReference>
<dbReference type="GO" id="GO:0006826">
    <property type="term" value="P:iron ion transport"/>
    <property type="evidence" value="ECO:0007669"/>
    <property type="project" value="TreeGrafter"/>
</dbReference>